<comment type="caution">
    <text evidence="1">The sequence shown here is derived from an EMBL/GenBank/DDBJ whole genome shotgun (WGS) entry which is preliminary data.</text>
</comment>
<reference evidence="1" key="2">
    <citation type="submission" date="2020-09" db="EMBL/GenBank/DDBJ databases">
        <authorList>
            <person name="Sun Q."/>
            <person name="Zhou Y."/>
        </authorList>
    </citation>
    <scope>NUCLEOTIDE SEQUENCE</scope>
    <source>
        <strain evidence="1">CGMCC 1.12726</strain>
    </source>
</reference>
<keyword evidence="2" id="KW-1185">Reference proteome</keyword>
<proteinExistence type="predicted"/>
<dbReference type="AlphaFoldDB" id="A0A917CIG4"/>
<dbReference type="EMBL" id="BMFO01000002">
    <property type="protein sequence ID" value="GGF88743.1"/>
    <property type="molecule type" value="Genomic_DNA"/>
</dbReference>
<dbReference type="Proteomes" id="UP000632858">
    <property type="component" value="Unassembled WGS sequence"/>
</dbReference>
<evidence type="ECO:0000313" key="1">
    <source>
        <dbReference type="EMBL" id="GGF88743.1"/>
    </source>
</evidence>
<reference evidence="1" key="1">
    <citation type="journal article" date="2014" name="Int. J. Syst. Evol. Microbiol.">
        <title>Complete genome sequence of Corynebacterium casei LMG S-19264T (=DSM 44701T), isolated from a smear-ripened cheese.</title>
        <authorList>
            <consortium name="US DOE Joint Genome Institute (JGI-PGF)"/>
            <person name="Walter F."/>
            <person name="Albersmeier A."/>
            <person name="Kalinowski J."/>
            <person name="Ruckert C."/>
        </authorList>
    </citation>
    <scope>NUCLEOTIDE SEQUENCE</scope>
    <source>
        <strain evidence="1">CGMCC 1.12726</strain>
    </source>
</reference>
<protein>
    <submittedName>
        <fullName evidence="1">Uncharacterized protein</fullName>
    </submittedName>
</protein>
<name>A0A917CIG4_9GAMM</name>
<evidence type="ECO:0000313" key="2">
    <source>
        <dbReference type="Proteomes" id="UP000632858"/>
    </source>
</evidence>
<organism evidence="1 2">
    <name type="scientific">Arenimonas maotaiensis</name>
    <dbReference type="NCBI Taxonomy" id="1446479"/>
    <lineage>
        <taxon>Bacteria</taxon>
        <taxon>Pseudomonadati</taxon>
        <taxon>Pseudomonadota</taxon>
        <taxon>Gammaproteobacteria</taxon>
        <taxon>Lysobacterales</taxon>
        <taxon>Lysobacteraceae</taxon>
        <taxon>Arenimonas</taxon>
    </lineage>
</organism>
<gene>
    <name evidence="1" type="ORF">GCM10010960_08250</name>
</gene>
<sequence>MQTAVKLVFVKGSGKYDRLLVQRGDATESVDCPKQRIIPHDMVHFAVESVLQARGFLSRVRDGETAAFSMAPEAESDGVERLVEVFQGDAWSGGDSPPEDMLALYRVTCEARQCPPLAVCADDIRAVRGRIAELDRRWQALAVGESLELEL</sequence>
<dbReference type="RefSeq" id="WP_229730176.1">
    <property type="nucleotide sequence ID" value="NZ_BMFO01000002.1"/>
</dbReference>
<accession>A0A917CIG4</accession>